<evidence type="ECO:0008006" key="4">
    <source>
        <dbReference type="Google" id="ProtNLM"/>
    </source>
</evidence>
<keyword evidence="3" id="KW-1185">Reference proteome</keyword>
<reference evidence="2 3" key="1">
    <citation type="submission" date="2022-11" db="EMBL/GenBank/DDBJ databases">
        <title>Minimal conservation of predation-associated metabolite biosynthetic gene clusters underscores biosynthetic potential of Myxococcota including descriptions for ten novel species: Archangium lansinium sp. nov., Myxococcus landrumus sp. nov., Nannocystis bai.</title>
        <authorList>
            <person name="Ahearne A."/>
            <person name="Stevens C."/>
            <person name="Phillips K."/>
        </authorList>
    </citation>
    <scope>NUCLEOTIDE SEQUENCE [LARGE SCALE GENOMIC DNA]</scope>
    <source>
        <strain evidence="2 3">MIWBW</strain>
    </source>
</reference>
<name>A0ABT4AAK5_9BACT</name>
<evidence type="ECO:0000313" key="2">
    <source>
        <dbReference type="EMBL" id="MCY1078707.1"/>
    </source>
</evidence>
<protein>
    <recommendedName>
        <fullName evidence="4">Baseplate assembly protein</fullName>
    </recommendedName>
</protein>
<feature type="region of interest" description="Disordered" evidence="1">
    <location>
        <begin position="749"/>
        <end position="769"/>
    </location>
</feature>
<organism evidence="2 3">
    <name type="scientific">Archangium lansingense</name>
    <dbReference type="NCBI Taxonomy" id="2995310"/>
    <lineage>
        <taxon>Bacteria</taxon>
        <taxon>Pseudomonadati</taxon>
        <taxon>Myxococcota</taxon>
        <taxon>Myxococcia</taxon>
        <taxon>Myxococcales</taxon>
        <taxon>Cystobacterineae</taxon>
        <taxon>Archangiaceae</taxon>
        <taxon>Archangium</taxon>
    </lineage>
</organism>
<proteinExistence type="predicted"/>
<evidence type="ECO:0000256" key="1">
    <source>
        <dbReference type="SAM" id="MobiDB-lite"/>
    </source>
</evidence>
<comment type="caution">
    <text evidence="2">The sequence shown here is derived from an EMBL/GenBank/DDBJ whole genome shotgun (WGS) entry which is preliminary data.</text>
</comment>
<dbReference type="RefSeq" id="WP_267537472.1">
    <property type="nucleotide sequence ID" value="NZ_JAPNKA010000001.1"/>
</dbReference>
<accession>A0ABT4AAK5</accession>
<dbReference type="EMBL" id="JAPNKA010000001">
    <property type="protein sequence ID" value="MCY1078707.1"/>
    <property type="molecule type" value="Genomic_DNA"/>
</dbReference>
<gene>
    <name evidence="2" type="ORF">OV287_29995</name>
</gene>
<feature type="region of interest" description="Disordered" evidence="1">
    <location>
        <begin position="565"/>
        <end position="584"/>
    </location>
</feature>
<dbReference type="Proteomes" id="UP001207654">
    <property type="component" value="Unassembled WGS sequence"/>
</dbReference>
<evidence type="ECO:0000313" key="3">
    <source>
        <dbReference type="Proteomes" id="UP001207654"/>
    </source>
</evidence>
<sequence>MSQEPICPCEELIHPRRLFNPPGRDTLLYRVGEFATFREALLQARPGEVELAGWRPSARGDLALQLLEWWAYLADLLTFYNERIVHDAYLRTAASPGTVERLVRVLGYRPRPGLGATGLIAALSSSRTPLTLPRGLAIQSKPGPGEKPEIFELDEDTLVDPSGSLAAEVVVPTNLVDRTDVLLRGTVSTLRVGEQLLLVARDWAATSTGYQVVTVAKVSREKDSRGGAVTRVILGKPITAELLPPGATTAPATSYRLLRAGQTALRFPFDTSLSKPGVIHLESIFRNILPGDWLLLSNEPLQLARVKTNSEEITFVPKSPPTGTLPIPIPHTVLTFELATLAAPPVVSFAWQEVGELVDEPPKSVLASGLELALEGPLPLPEGATGRHVLLEDSTGQGTRGLATPIGDAATHHVLISEADPPTVLTPPLRLLHNLLPVSRGATVAGEVLGSGDSSLAGQSFVLQKSPLTYLGEGAGYRSTLIIRVDGIEWKEVPSFHGQAPDARIFVTREDEEQKTRVLFGDGVRGARLPTGVENVVASYRHGSGADAPEAGTLSVLLQPRPGLQSVRNPVPVTGGADPDPASKLKQLAPRSVLTFGRAISAGDYEALALDSPSVNRARAYWTLDAQQQRPLLRLYVGDTLEAKKSAETSLRAASDPQRRVEVLLAQEKPVRLTLEVVMDPRFDKEDVEEGVRLALLDPETGLFGVKTARIGTTVYDSQIYEACLRVPGTLAVHELRFVLLVPSKGDDGKTPLQEQLEDRPDHSPGEGGFYVVLEEQDLTLNVKEAAPHES</sequence>